<keyword evidence="3 9" id="KW-0808">Transferase</keyword>
<dbReference type="InterPro" id="IPR036393">
    <property type="entry name" value="AceGlu_kinase-like_sf"/>
</dbReference>
<feature type="binding site" evidence="8">
    <location>
        <position position="121"/>
    </location>
    <ligand>
        <name>substrate</name>
    </ligand>
</feature>
<dbReference type="InterPro" id="IPR042199">
    <property type="entry name" value="AsparK_Bifunc_asparK/hSer_DH"/>
</dbReference>
<dbReference type="RefSeq" id="WP_073148989.1">
    <property type="nucleotide sequence ID" value="NZ_FQYY01000003.1"/>
</dbReference>
<dbReference type="GO" id="GO:0009090">
    <property type="term" value="P:homoserine biosynthetic process"/>
    <property type="evidence" value="ECO:0007669"/>
    <property type="project" value="TreeGrafter"/>
</dbReference>
<dbReference type="SUPFAM" id="SSF55021">
    <property type="entry name" value="ACT-like"/>
    <property type="match status" value="1"/>
</dbReference>
<comment type="similarity">
    <text evidence="2 9">Belongs to the aspartokinase family.</text>
</comment>
<dbReference type="GO" id="GO:0005524">
    <property type="term" value="F:ATP binding"/>
    <property type="evidence" value="ECO:0007669"/>
    <property type="project" value="UniProtKB-KW"/>
</dbReference>
<evidence type="ECO:0000256" key="7">
    <source>
        <dbReference type="ARBA" id="ARBA00047872"/>
    </source>
</evidence>
<dbReference type="Gene3D" id="1.20.120.1320">
    <property type="entry name" value="Aspartokinase, catalytic domain"/>
    <property type="match status" value="1"/>
</dbReference>
<evidence type="ECO:0000256" key="6">
    <source>
        <dbReference type="ARBA" id="ARBA00022840"/>
    </source>
</evidence>
<dbReference type="NCBIfam" id="TIGR00657">
    <property type="entry name" value="asp_kinases"/>
    <property type="match status" value="1"/>
</dbReference>
<evidence type="ECO:0000256" key="5">
    <source>
        <dbReference type="ARBA" id="ARBA00022777"/>
    </source>
</evidence>
<dbReference type="UniPathway" id="UPA00051">
    <property type="reaction ID" value="UER00462"/>
</dbReference>
<evidence type="ECO:0000256" key="1">
    <source>
        <dbReference type="ARBA" id="ARBA00004766"/>
    </source>
</evidence>
<sequence>MNIFKFGGASVKDAMGVKNVAEVLQQTGVKNKVVVVSAMGKMTNALEKVIDAYFEKDENLKNYILEIEVYHQEILEHLFSKQNHSIFGKIAHYFEDLKAFLNRNKSPNYDYVYDQIICYGELISTTIVCEYLEQIGIHNQWLDARNLIKTDATYRDAKVDWIATELQINSNITSDNLYITQGFIASDANNFTTTLGREGSDYTAGIFAYCLKAKDVTIWKDVDGVLNGDPRVFKNTQLLEEISYEEAIELAFYGASVIHPKTIQPLQKKEIPLLVKSFYHPKNKGTTVGKGKIINPHIPCFIVKKDLVLLSLSALDFSFFVEENISEIFALFHKYQVKVDLIQNSAISFSVCVDNKFKNVDKLITHLKAKFKVKYHKDVSLYTVRHFTQEAINQIEKNKTILLKQITRQTVQVVTKE</sequence>
<evidence type="ECO:0000256" key="2">
    <source>
        <dbReference type="ARBA" id="ARBA00010122"/>
    </source>
</evidence>
<keyword evidence="6 8" id="KW-0067">ATP-binding</keyword>
<evidence type="ECO:0000256" key="3">
    <source>
        <dbReference type="ARBA" id="ARBA00022679"/>
    </source>
</evidence>
<dbReference type="UniPathway" id="UPA00050">
    <property type="reaction ID" value="UER00461"/>
</dbReference>
<dbReference type="Pfam" id="PF00696">
    <property type="entry name" value="AA_kinase"/>
    <property type="match status" value="1"/>
</dbReference>
<feature type="binding site" evidence="8">
    <location>
        <position position="231"/>
    </location>
    <ligand>
        <name>ATP</name>
        <dbReference type="ChEBI" id="CHEBI:30616"/>
    </ligand>
</feature>
<keyword evidence="13" id="KW-1185">Reference proteome</keyword>
<dbReference type="EMBL" id="FQYY01000003">
    <property type="protein sequence ID" value="SHI63582.1"/>
    <property type="molecule type" value="Genomic_DNA"/>
</dbReference>
<evidence type="ECO:0000256" key="4">
    <source>
        <dbReference type="ARBA" id="ARBA00022741"/>
    </source>
</evidence>
<dbReference type="PANTHER" id="PTHR21499:SF59">
    <property type="entry name" value="ASPARTOKINASE"/>
    <property type="match status" value="1"/>
</dbReference>
<dbReference type="AlphaFoldDB" id="A0A1M6CRE3"/>
<accession>A0A1M6CRE3</accession>
<keyword evidence="4 8" id="KW-0547">Nucleotide-binding</keyword>
<dbReference type="Proteomes" id="UP000184225">
    <property type="component" value="Unassembled WGS sequence"/>
</dbReference>
<evidence type="ECO:0000313" key="12">
    <source>
        <dbReference type="EMBL" id="SHI63582.1"/>
    </source>
</evidence>
<dbReference type="PIRSF" id="PIRSF000726">
    <property type="entry name" value="Asp_kin"/>
    <property type="match status" value="1"/>
</dbReference>
<dbReference type="InterPro" id="IPR001048">
    <property type="entry name" value="Asp/Glu/Uridylate_kinase"/>
</dbReference>
<evidence type="ECO:0000256" key="9">
    <source>
        <dbReference type="RuleBase" id="RU003448"/>
    </source>
</evidence>
<dbReference type="SUPFAM" id="SSF53633">
    <property type="entry name" value="Carbamate kinase-like"/>
    <property type="match status" value="1"/>
</dbReference>
<evidence type="ECO:0000256" key="8">
    <source>
        <dbReference type="PIRSR" id="PIRSR000726-1"/>
    </source>
</evidence>
<dbReference type="CDD" id="cd04243">
    <property type="entry name" value="AAK_AK-HSDH-like"/>
    <property type="match status" value="1"/>
</dbReference>
<organism evidence="12 13">
    <name type="scientific">Mesonia phycicola</name>
    <dbReference type="NCBI Taxonomy" id="579105"/>
    <lineage>
        <taxon>Bacteria</taxon>
        <taxon>Pseudomonadati</taxon>
        <taxon>Bacteroidota</taxon>
        <taxon>Flavobacteriia</taxon>
        <taxon>Flavobacteriales</taxon>
        <taxon>Flavobacteriaceae</taxon>
        <taxon>Mesonia</taxon>
    </lineage>
</organism>
<dbReference type="GO" id="GO:0004072">
    <property type="term" value="F:aspartate kinase activity"/>
    <property type="evidence" value="ECO:0007669"/>
    <property type="project" value="UniProtKB-EC"/>
</dbReference>
<evidence type="ECO:0000256" key="10">
    <source>
        <dbReference type="RuleBase" id="RU004249"/>
    </source>
</evidence>
<dbReference type="EC" id="2.7.2.4" evidence="9"/>
<reference evidence="12 13" key="1">
    <citation type="submission" date="2016-11" db="EMBL/GenBank/DDBJ databases">
        <authorList>
            <person name="Jaros S."/>
            <person name="Januszkiewicz K."/>
            <person name="Wedrychowicz H."/>
        </authorList>
    </citation>
    <scope>NUCLEOTIDE SEQUENCE [LARGE SCALE GENOMIC DNA]</scope>
    <source>
        <strain evidence="12 13">DSM 21425</strain>
    </source>
</reference>
<keyword evidence="10" id="KW-0028">Amino-acid biosynthesis</keyword>
<keyword evidence="5 9" id="KW-0418">Kinase</keyword>
<feature type="binding site" evidence="8">
    <location>
        <begin position="5"/>
        <end position="8"/>
    </location>
    <ligand>
        <name>ATP</name>
        <dbReference type="ChEBI" id="CHEBI:30616"/>
    </ligand>
</feature>
<comment type="pathway">
    <text evidence="10">Amino-acid biosynthesis; L-methionine biosynthesis via de novo pathway; L-homoserine from L-aspartate: step 1/3.</text>
</comment>
<dbReference type="PANTHER" id="PTHR21499">
    <property type="entry name" value="ASPARTATE KINASE"/>
    <property type="match status" value="1"/>
</dbReference>
<dbReference type="STRING" id="579105.SAMN04488096_103123"/>
<evidence type="ECO:0000313" key="13">
    <source>
        <dbReference type="Proteomes" id="UP000184225"/>
    </source>
</evidence>
<dbReference type="Gene3D" id="3.30.70.260">
    <property type="match status" value="2"/>
</dbReference>
<name>A0A1M6CRE3_9FLAO</name>
<dbReference type="InterPro" id="IPR045865">
    <property type="entry name" value="ACT-like_dom_sf"/>
</dbReference>
<dbReference type="OrthoDB" id="9799110at2"/>
<dbReference type="Gene3D" id="3.40.1160.10">
    <property type="entry name" value="Acetylglutamate kinase-like"/>
    <property type="match status" value="1"/>
</dbReference>
<dbReference type="UniPathway" id="UPA00034">
    <property type="reaction ID" value="UER00015"/>
</dbReference>
<dbReference type="GO" id="GO:0005829">
    <property type="term" value="C:cytosol"/>
    <property type="evidence" value="ECO:0007669"/>
    <property type="project" value="TreeGrafter"/>
</dbReference>
<dbReference type="InterPro" id="IPR001341">
    <property type="entry name" value="Asp_kinase"/>
</dbReference>
<comment type="pathway">
    <text evidence="10">Amino-acid biosynthesis; L-threonine biosynthesis; L-threonine from L-aspartate: step 1/5.</text>
</comment>
<dbReference type="InterPro" id="IPR005260">
    <property type="entry name" value="Asp_kin_monofn"/>
</dbReference>
<feature type="domain" description="Aspartate/glutamate/uridylate kinase" evidence="11">
    <location>
        <begin position="3"/>
        <end position="276"/>
    </location>
</feature>
<protein>
    <recommendedName>
        <fullName evidence="9">Aspartokinase</fullName>
        <ecNumber evidence="9">2.7.2.4</ecNumber>
    </recommendedName>
</protein>
<evidence type="ECO:0000259" key="11">
    <source>
        <dbReference type="Pfam" id="PF00696"/>
    </source>
</evidence>
<dbReference type="GO" id="GO:0009089">
    <property type="term" value="P:lysine biosynthetic process via diaminopimelate"/>
    <property type="evidence" value="ECO:0007669"/>
    <property type="project" value="UniProtKB-UniPathway"/>
</dbReference>
<gene>
    <name evidence="12" type="ORF">SAMN04488096_103123</name>
</gene>
<proteinExistence type="inferred from homology"/>
<dbReference type="GO" id="GO:0009088">
    <property type="term" value="P:threonine biosynthetic process"/>
    <property type="evidence" value="ECO:0007669"/>
    <property type="project" value="UniProtKB-UniPathway"/>
</dbReference>
<comment type="catalytic activity">
    <reaction evidence="7 9">
        <text>L-aspartate + ATP = 4-phospho-L-aspartate + ADP</text>
        <dbReference type="Rhea" id="RHEA:23776"/>
        <dbReference type="ChEBI" id="CHEBI:29991"/>
        <dbReference type="ChEBI" id="CHEBI:30616"/>
        <dbReference type="ChEBI" id="CHEBI:57535"/>
        <dbReference type="ChEBI" id="CHEBI:456216"/>
        <dbReference type="EC" id="2.7.2.4"/>
    </reaction>
</comment>
<feature type="binding site" evidence="8">
    <location>
        <position position="43"/>
    </location>
    <ligand>
        <name>substrate</name>
    </ligand>
</feature>
<comment type="pathway">
    <text evidence="1 10">Amino-acid biosynthesis; L-lysine biosynthesis via DAP pathway; (S)-tetrahydrodipicolinate from L-aspartate: step 1/4.</text>
</comment>